<dbReference type="CDD" id="cd01065">
    <property type="entry name" value="NAD_bind_Shikimate_DH"/>
    <property type="match status" value="1"/>
</dbReference>
<dbReference type="Pfam" id="PF01487">
    <property type="entry name" value="DHquinase_I"/>
    <property type="match status" value="1"/>
</dbReference>
<gene>
    <name evidence="7" type="primary">QA1S</name>
    <name evidence="7" type="ORF">MFIFM68171_07547</name>
</gene>
<keyword evidence="8" id="KW-1185">Reference proteome</keyword>
<feature type="region of interest" description="Disordered" evidence="3">
    <location>
        <begin position="55"/>
        <end position="79"/>
    </location>
</feature>
<comment type="similarity">
    <text evidence="2">In the N-terminal section; belongs to the shikimate kinase family.</text>
</comment>
<feature type="compositionally biased region" description="Low complexity" evidence="3">
    <location>
        <begin position="65"/>
        <end position="79"/>
    </location>
</feature>
<dbReference type="SUPFAM" id="SSF51569">
    <property type="entry name" value="Aldolase"/>
    <property type="match status" value="1"/>
</dbReference>
<dbReference type="InterPro" id="IPR046346">
    <property type="entry name" value="Aminoacid_DH-like_N_sf"/>
</dbReference>
<dbReference type="EMBL" id="BAAFSV010000004">
    <property type="protein sequence ID" value="GAB1317337.1"/>
    <property type="molecule type" value="Genomic_DNA"/>
</dbReference>
<evidence type="ECO:0000256" key="3">
    <source>
        <dbReference type="SAM" id="MobiDB-lite"/>
    </source>
</evidence>
<evidence type="ECO:0000259" key="5">
    <source>
        <dbReference type="Pfam" id="PF08501"/>
    </source>
</evidence>
<feature type="domain" description="Quinate/shikimate 5-dehydrogenase/glutamyl-tRNA reductase" evidence="4">
    <location>
        <begin position="703"/>
        <end position="746"/>
    </location>
</feature>
<dbReference type="InterPro" id="IPR036291">
    <property type="entry name" value="NAD(P)-bd_dom_sf"/>
</dbReference>
<organism evidence="7 8">
    <name type="scientific">Madurella fahalii</name>
    <dbReference type="NCBI Taxonomy" id="1157608"/>
    <lineage>
        <taxon>Eukaryota</taxon>
        <taxon>Fungi</taxon>
        <taxon>Dikarya</taxon>
        <taxon>Ascomycota</taxon>
        <taxon>Pezizomycotina</taxon>
        <taxon>Sordariomycetes</taxon>
        <taxon>Sordariomycetidae</taxon>
        <taxon>Sordariales</taxon>
        <taxon>Sordariales incertae sedis</taxon>
        <taxon>Madurella</taxon>
    </lineage>
</organism>
<dbReference type="Gene3D" id="3.40.50.10860">
    <property type="entry name" value="Leucine Dehydrogenase, chain A, domain 1"/>
    <property type="match status" value="1"/>
</dbReference>
<evidence type="ECO:0000259" key="4">
    <source>
        <dbReference type="Pfam" id="PF01488"/>
    </source>
</evidence>
<comment type="caution">
    <text evidence="7">The sequence shown here is derived from an EMBL/GenBank/DDBJ whole genome shotgun (WGS) entry which is preliminary data.</text>
</comment>
<dbReference type="Gene3D" id="3.40.50.300">
    <property type="entry name" value="P-loop containing nucleotide triphosphate hydrolases"/>
    <property type="match status" value="1"/>
</dbReference>
<dbReference type="Proteomes" id="UP001628179">
    <property type="component" value="Unassembled WGS sequence"/>
</dbReference>
<evidence type="ECO:0000256" key="2">
    <source>
        <dbReference type="ARBA" id="ARBA00009349"/>
    </source>
</evidence>
<dbReference type="SUPFAM" id="SSF52540">
    <property type="entry name" value="P-loop containing nucleoside triphosphate hydrolases"/>
    <property type="match status" value="1"/>
</dbReference>
<evidence type="ECO:0000256" key="1">
    <source>
        <dbReference type="ARBA" id="ARBA00006477"/>
    </source>
</evidence>
<reference evidence="7 8" key="1">
    <citation type="submission" date="2024-09" db="EMBL/GenBank/DDBJ databases">
        <title>Itraconazole resistance in Madurella fahalii resulting from another homologue of gene encoding cytochrome P450 14-alpha sterol demethylase (CYP51).</title>
        <authorList>
            <person name="Yoshioka I."/>
            <person name="Fahal A.H."/>
            <person name="Kaneko S."/>
            <person name="Yaguchi T."/>
        </authorList>
    </citation>
    <scope>NUCLEOTIDE SEQUENCE [LARGE SCALE GENOMIC DNA]</scope>
    <source>
        <strain evidence="7 8">IFM 68171</strain>
    </source>
</reference>
<dbReference type="InterPro" id="IPR006151">
    <property type="entry name" value="Shikm_DH/Glu-tRNA_Rdtase"/>
</dbReference>
<dbReference type="SUPFAM" id="SSF51735">
    <property type="entry name" value="NAD(P)-binding Rossmann-fold domains"/>
    <property type="match status" value="1"/>
</dbReference>
<dbReference type="InterPro" id="IPR013708">
    <property type="entry name" value="Shikimate_DH-bd_N"/>
</dbReference>
<evidence type="ECO:0000313" key="8">
    <source>
        <dbReference type="Proteomes" id="UP001628179"/>
    </source>
</evidence>
<dbReference type="InterPro" id="IPR041121">
    <property type="entry name" value="SDH_C"/>
</dbReference>
<evidence type="ECO:0000313" key="7">
    <source>
        <dbReference type="EMBL" id="GAB1317337.1"/>
    </source>
</evidence>
<dbReference type="Gene3D" id="3.20.20.70">
    <property type="entry name" value="Aldolase class I"/>
    <property type="match status" value="1"/>
</dbReference>
<proteinExistence type="inferred from homology"/>
<dbReference type="InterPro" id="IPR031322">
    <property type="entry name" value="Shikimate/glucono_kinase"/>
</dbReference>
<dbReference type="Pfam" id="PF01202">
    <property type="entry name" value="SKI"/>
    <property type="match status" value="1"/>
</dbReference>
<protein>
    <submittedName>
        <fullName evidence="7">Quinate repressor protein</fullName>
    </submittedName>
</protein>
<evidence type="ECO:0000259" key="6">
    <source>
        <dbReference type="Pfam" id="PF18317"/>
    </source>
</evidence>
<dbReference type="InterPro" id="IPR001381">
    <property type="entry name" value="DHquinase_I"/>
</dbReference>
<dbReference type="Pfam" id="PF08501">
    <property type="entry name" value="Shikimate_dh_N"/>
    <property type="match status" value="1"/>
</dbReference>
<dbReference type="GeneID" id="98178290"/>
<accession>A0ABQ0GHX8</accession>
<feature type="domain" description="Shikimate dehydrogenase substrate binding N-terminal" evidence="5">
    <location>
        <begin position="562"/>
        <end position="642"/>
    </location>
</feature>
<name>A0ABQ0GHX8_9PEZI</name>
<dbReference type="InterPro" id="IPR027417">
    <property type="entry name" value="P-loop_NTPase"/>
</dbReference>
<dbReference type="SUPFAM" id="SSF53223">
    <property type="entry name" value="Aminoacid dehydrogenase-like, N-terminal domain"/>
    <property type="match status" value="1"/>
</dbReference>
<dbReference type="Pfam" id="PF18317">
    <property type="entry name" value="SDH_C"/>
    <property type="match status" value="1"/>
</dbReference>
<dbReference type="InterPro" id="IPR013785">
    <property type="entry name" value="Aldolase_TIM"/>
</dbReference>
<dbReference type="CDD" id="cd00502">
    <property type="entry name" value="DHQase_I"/>
    <property type="match status" value="1"/>
</dbReference>
<dbReference type="Gene3D" id="3.40.50.720">
    <property type="entry name" value="NAD(P)-binding Rossmann-like Domain"/>
    <property type="match status" value="1"/>
</dbReference>
<dbReference type="Pfam" id="PF01488">
    <property type="entry name" value="Shikimate_DH"/>
    <property type="match status" value="1"/>
</dbReference>
<sequence>MVLPVVAGVKRSYTAMAMPYDDGQPPETRAPGIFAADGRGPSYLQHSFHILPANSASSAAKETRSASQSPPHTAASPAAAPFDPDVSIIITGIRGAGKSTLAIIASAAMERKIVDLEKVFHEATGLSSPAYKRMNGAAACQTRQAGILREVLERHKRNAIIVCSWMERGIQSTLEGLRRTTPVIYVLRDPEAIQSHLKVYESHIVRELLDASSTVFRRCTSFEFFNVSEEYGKPGGSTTSLLSSSTTEVDRPMAPYLTLKRAERHFLKFLSLILPKGAIPFVESAFPLASVPAEDRQFTYAISLPLSSLVEGSMDIQELETGADAIEIIIDDLITDYASRLRSSPQVPPNRASEISRVLAQVRRDTVVPIFLHVVFPEAALSDNFWRSLYVSYVCHGLRLAPEYITVDMRLDSQLLANILAIKGTCKVVGNLQLLQPDPPPWASQFWRAYYQKAQDTGCDLARFTRRPVSAADNFDVRLVRYAAESTSGRRIPLIAYNTGPLGRMSACFNQVLTSVSPEGLPRGHCGTTDDAAPVVYPSLTALEATRSLYSSFYYDPMRLYVFGAKVGYSLSPAMHNAALRACGIPHHYEPHSTSTIASLQELVNDPHFAGASVGLPFKVEIISLTHSLSRHARAIGAVNTLIPVRHLDADGSIRDDALLFHGRNRAGPVKALYGENTDWIGIRACIRRGLSPANAVRSTTSGLVIGAGGMARAAVYAMLQLGVKHILVFNRTVANAEKLVSHFETLLSRNGLPLLSTNSSRHEAARFHIIRSRDEPWPEGYKYPTMIVSCIPTHSIGDSPAPDFTVPPQWLGSPTGGVVVELDYKTLNTPLLEQVRQEAHRGWVTMDGLDLLPEQGFAQFELFTGRRAPRRLMRREVFKAYPDDHRRSNFAQLQPRLNNIAAQEP</sequence>
<comment type="similarity">
    <text evidence="1">In the 2nd section; belongs to the type-I 3-dehydroquinase family.</text>
</comment>
<feature type="domain" description="SDH C-terminal" evidence="6">
    <location>
        <begin position="849"/>
        <end position="878"/>
    </location>
</feature>
<dbReference type="PANTHER" id="PTHR21090:SF27">
    <property type="entry name" value="QUINATE REPRESSOR PROTEIN"/>
    <property type="match status" value="1"/>
</dbReference>
<dbReference type="PANTHER" id="PTHR21090">
    <property type="entry name" value="AROM/DEHYDROQUINATE SYNTHASE"/>
    <property type="match status" value="1"/>
</dbReference>
<dbReference type="RefSeq" id="XP_070919068.1">
    <property type="nucleotide sequence ID" value="XM_071062967.1"/>
</dbReference>